<dbReference type="EMBL" id="ATBP01000628">
    <property type="protein sequence ID" value="ETR69501.1"/>
    <property type="molecule type" value="Genomic_DNA"/>
</dbReference>
<gene>
    <name evidence="2" type="ORF">OMM_09546</name>
</gene>
<protein>
    <recommendedName>
        <fullName evidence="1">Dystroglycan-type cadherin-like domain-containing protein</fullName>
    </recommendedName>
</protein>
<accession>A0A1V1P3W5</accession>
<organism evidence="2 3">
    <name type="scientific">Candidatus Magnetoglobus multicellularis str. Araruama</name>
    <dbReference type="NCBI Taxonomy" id="890399"/>
    <lineage>
        <taxon>Bacteria</taxon>
        <taxon>Pseudomonadati</taxon>
        <taxon>Thermodesulfobacteriota</taxon>
        <taxon>Desulfobacteria</taxon>
        <taxon>Desulfobacterales</taxon>
        <taxon>Desulfobacteraceae</taxon>
        <taxon>Candidatus Magnetoglobus</taxon>
    </lineage>
</organism>
<dbReference type="InterPro" id="IPR015919">
    <property type="entry name" value="Cadherin-like_sf"/>
</dbReference>
<dbReference type="GO" id="GO:0005509">
    <property type="term" value="F:calcium ion binding"/>
    <property type="evidence" value="ECO:0007669"/>
    <property type="project" value="InterPro"/>
</dbReference>
<dbReference type="Gene3D" id="2.60.40.10">
    <property type="entry name" value="Immunoglobulins"/>
    <property type="match status" value="2"/>
</dbReference>
<evidence type="ECO:0000259" key="1">
    <source>
        <dbReference type="SMART" id="SM00736"/>
    </source>
</evidence>
<dbReference type="GO" id="GO:0016020">
    <property type="term" value="C:membrane"/>
    <property type="evidence" value="ECO:0007669"/>
    <property type="project" value="InterPro"/>
</dbReference>
<sequence>MSVSGSSSNTSLLANEDITLSGVSDNRNITVNPKPNENGTTIIQLIVKNPEDLTSSTSFMLTVTAINDPPSISNISDQVINEDQSLSSLIFTVSDLESEASNLNLTWEASNINLIETITLTGTSENRAISITPKPNQAGTSVIVLTVSDPDNLTATTSFTLTVTQINDPPIISSISDQPLTEDTVSNPINFTITDVESIALTVVAFSNNQALIPDNRITIQGNGTNRSLIISPIEDQTGQSTIQLIVSDADGLTATTSFVCDVQGVNDPPSISTIENHTIDEDQTSGPLVLLFL</sequence>
<name>A0A1V1P3W5_9BACT</name>
<dbReference type="SMART" id="SM00736">
    <property type="entry name" value="CADG"/>
    <property type="match status" value="1"/>
</dbReference>
<dbReference type="SUPFAM" id="SSF49313">
    <property type="entry name" value="Cadherin-like"/>
    <property type="match status" value="1"/>
</dbReference>
<dbReference type="AlphaFoldDB" id="A0A1V1P3W5"/>
<feature type="domain" description="Dystroglycan-type cadherin-like" evidence="1">
    <location>
        <begin position="70"/>
        <end position="170"/>
    </location>
</feature>
<feature type="non-terminal residue" evidence="2">
    <location>
        <position position="294"/>
    </location>
</feature>
<evidence type="ECO:0000313" key="2">
    <source>
        <dbReference type="EMBL" id="ETR69501.1"/>
    </source>
</evidence>
<reference evidence="3" key="1">
    <citation type="submission" date="2012-11" db="EMBL/GenBank/DDBJ databases">
        <authorList>
            <person name="Lucero-Rivera Y.E."/>
            <person name="Tovar-Ramirez D."/>
        </authorList>
    </citation>
    <scope>NUCLEOTIDE SEQUENCE [LARGE SCALE GENOMIC DNA]</scope>
    <source>
        <strain evidence="3">Araruama</strain>
    </source>
</reference>
<dbReference type="Pfam" id="PF17963">
    <property type="entry name" value="Big_9"/>
    <property type="match status" value="1"/>
</dbReference>
<dbReference type="InterPro" id="IPR013783">
    <property type="entry name" value="Ig-like_fold"/>
</dbReference>
<dbReference type="InterPro" id="IPR006644">
    <property type="entry name" value="Cadg"/>
</dbReference>
<proteinExistence type="predicted"/>
<comment type="caution">
    <text evidence="2">The sequence shown here is derived from an EMBL/GenBank/DDBJ whole genome shotgun (WGS) entry which is preliminary data.</text>
</comment>
<dbReference type="Proteomes" id="UP000189670">
    <property type="component" value="Unassembled WGS sequence"/>
</dbReference>
<evidence type="ECO:0000313" key="3">
    <source>
        <dbReference type="Proteomes" id="UP000189670"/>
    </source>
</evidence>